<name>A0A7J5APF5_9FLAO</name>
<feature type="domain" description="AMP-dependent synthetase/ligase" evidence="1">
    <location>
        <begin position="66"/>
        <end position="403"/>
    </location>
</feature>
<dbReference type="Proteomes" id="UP000467305">
    <property type="component" value="Unassembled WGS sequence"/>
</dbReference>
<accession>A0A7J5APF5</accession>
<proteinExistence type="predicted"/>
<dbReference type="InterPro" id="IPR042099">
    <property type="entry name" value="ANL_N_sf"/>
</dbReference>
<comment type="caution">
    <text evidence="2">The sequence shown here is derived from an EMBL/GenBank/DDBJ whole genome shotgun (WGS) entry which is preliminary data.</text>
</comment>
<gene>
    <name evidence="2" type="ORF">F7018_03265</name>
</gene>
<evidence type="ECO:0000313" key="2">
    <source>
        <dbReference type="EMBL" id="KAB1159344.1"/>
    </source>
</evidence>
<dbReference type="OrthoDB" id="9765680at2"/>
<dbReference type="InterPro" id="IPR045851">
    <property type="entry name" value="AMP-bd_C_sf"/>
</dbReference>
<dbReference type="RefSeq" id="WP_150898563.1">
    <property type="nucleotide sequence ID" value="NZ_WAAU01000008.1"/>
</dbReference>
<dbReference type="GO" id="GO:0031177">
    <property type="term" value="F:phosphopantetheine binding"/>
    <property type="evidence" value="ECO:0007669"/>
    <property type="project" value="TreeGrafter"/>
</dbReference>
<dbReference type="GO" id="GO:0005737">
    <property type="term" value="C:cytoplasm"/>
    <property type="evidence" value="ECO:0007669"/>
    <property type="project" value="TreeGrafter"/>
</dbReference>
<dbReference type="EMBL" id="WAAU01000008">
    <property type="protein sequence ID" value="KAB1159344.1"/>
    <property type="molecule type" value="Genomic_DNA"/>
</dbReference>
<protein>
    <submittedName>
        <fullName evidence="2">AMP-binding protein</fullName>
    </submittedName>
</protein>
<dbReference type="Gene3D" id="3.30.300.30">
    <property type="match status" value="1"/>
</dbReference>
<dbReference type="GO" id="GO:0043041">
    <property type="term" value="P:amino acid activation for nonribosomal peptide biosynthetic process"/>
    <property type="evidence" value="ECO:0007669"/>
    <property type="project" value="TreeGrafter"/>
</dbReference>
<evidence type="ECO:0000313" key="3">
    <source>
        <dbReference type="Proteomes" id="UP000467305"/>
    </source>
</evidence>
<evidence type="ECO:0000259" key="1">
    <source>
        <dbReference type="Pfam" id="PF00501"/>
    </source>
</evidence>
<dbReference type="Pfam" id="PF00501">
    <property type="entry name" value="AMP-binding"/>
    <property type="match status" value="1"/>
</dbReference>
<dbReference type="SUPFAM" id="SSF56801">
    <property type="entry name" value="Acetyl-CoA synthetase-like"/>
    <property type="match status" value="1"/>
</dbReference>
<dbReference type="AlphaFoldDB" id="A0A7J5APF5"/>
<organism evidence="2 3">
    <name type="scientific">Tenacibaculum aiptasiae</name>
    <dbReference type="NCBI Taxonomy" id="426481"/>
    <lineage>
        <taxon>Bacteria</taxon>
        <taxon>Pseudomonadati</taxon>
        <taxon>Bacteroidota</taxon>
        <taxon>Flavobacteriia</taxon>
        <taxon>Flavobacteriales</taxon>
        <taxon>Flavobacteriaceae</taxon>
        <taxon>Tenacibaculum</taxon>
    </lineage>
</organism>
<dbReference type="InterPro" id="IPR000873">
    <property type="entry name" value="AMP-dep_synth/lig_dom"/>
</dbReference>
<reference evidence="2 3" key="1">
    <citation type="submission" date="2019-09" db="EMBL/GenBank/DDBJ databases">
        <authorList>
            <person name="Cao W.R."/>
        </authorList>
    </citation>
    <scope>NUCLEOTIDE SEQUENCE [LARGE SCALE GENOMIC DNA]</scope>
    <source>
        <strain evidence="3">a4</strain>
    </source>
</reference>
<dbReference type="Gene3D" id="3.40.50.12780">
    <property type="entry name" value="N-terminal domain of ligase-like"/>
    <property type="match status" value="1"/>
</dbReference>
<dbReference type="PANTHER" id="PTHR45527">
    <property type="entry name" value="NONRIBOSOMAL PEPTIDE SYNTHETASE"/>
    <property type="match status" value="1"/>
</dbReference>
<keyword evidence="3" id="KW-1185">Reference proteome</keyword>
<sequence>MKKTASNDDILYERKIEIGKKKIHYLKPSIQKSTIGNLSLKDQEKFIEYGIAPLVPPKHKNILEAFEYWVSKTPKANAAIHLNKVITYKELDNQATILALLLKQKGISSGDSIGLYMHRSLDMLIGIIACLKLGAIYVPQDPRIVPKNMLNSIYKLSNASIIVSHSNYQNQDLFENDNKVVFIDNELSKDIYKHLYGNVKLINQKGNTPNSTCFILFTSGTTGVPNGVQVTHKNLCNILYTSPGNLNIKSGTKVAQILNISFDMAAWEILGCLGNGGTLLIRDKSIQETAEKANVIIATPTILTTIDVNKCKLVETVAVAGEPCPEILANKWAKVCDFYNSCGPTETTIVNTMKRCDLKNKELSIGKPTPNNTVYVLNEKKEPCKIGEVGIMWAGGNCVTKGYINNDELNKKRYAYDPFLNNGDQMFNTGDLGKWNSEGELIHYGRVDDQVKIKGFRVELDAISKIIERNPNVKRAVTLKHQNFLVSFISGSFKNRTEVLELLKENISKELPYYYLPSEFIFMEELPKTSRGKINKAELKDFLN</sequence>
<dbReference type="PANTHER" id="PTHR45527:SF1">
    <property type="entry name" value="FATTY ACID SYNTHASE"/>
    <property type="match status" value="1"/>
</dbReference>
<dbReference type="GO" id="GO:0044550">
    <property type="term" value="P:secondary metabolite biosynthetic process"/>
    <property type="evidence" value="ECO:0007669"/>
    <property type="project" value="TreeGrafter"/>
</dbReference>